<evidence type="ECO:0000313" key="2">
    <source>
        <dbReference type="EMBL" id="KAK2146320.1"/>
    </source>
</evidence>
<dbReference type="PANTHER" id="PTHR11360">
    <property type="entry name" value="MONOCARBOXYLATE TRANSPORTER"/>
    <property type="match status" value="1"/>
</dbReference>
<reference evidence="2" key="1">
    <citation type="journal article" date="2023" name="Mol. Biol. Evol.">
        <title>Third-Generation Sequencing Reveals the Adaptive Role of the Epigenome in Three Deep-Sea Polychaetes.</title>
        <authorList>
            <person name="Perez M."/>
            <person name="Aroh O."/>
            <person name="Sun Y."/>
            <person name="Lan Y."/>
            <person name="Juniper S.K."/>
            <person name="Young C.R."/>
            <person name="Angers B."/>
            <person name="Qian P.Y."/>
        </authorList>
    </citation>
    <scope>NUCLEOTIDE SEQUENCE</scope>
    <source>
        <strain evidence="2">P08H-3</strain>
    </source>
</reference>
<dbReference type="InterPro" id="IPR011701">
    <property type="entry name" value="MFS"/>
</dbReference>
<name>A0AAD9MUV6_9ANNE</name>
<evidence type="ECO:0000256" key="1">
    <source>
        <dbReference type="SAM" id="Phobius"/>
    </source>
</evidence>
<keyword evidence="1" id="KW-1133">Transmembrane helix</keyword>
<gene>
    <name evidence="2" type="ORF">LSH36_616g03030</name>
</gene>
<dbReference type="PANTHER" id="PTHR11360:SF310">
    <property type="entry name" value="MONOCARBOXYLATE TRANSPORTER 9-LIKE"/>
    <property type="match status" value="1"/>
</dbReference>
<dbReference type="InterPro" id="IPR036259">
    <property type="entry name" value="MFS_trans_sf"/>
</dbReference>
<organism evidence="2 3">
    <name type="scientific">Paralvinella palmiformis</name>
    <dbReference type="NCBI Taxonomy" id="53620"/>
    <lineage>
        <taxon>Eukaryota</taxon>
        <taxon>Metazoa</taxon>
        <taxon>Spiralia</taxon>
        <taxon>Lophotrochozoa</taxon>
        <taxon>Annelida</taxon>
        <taxon>Polychaeta</taxon>
        <taxon>Sedentaria</taxon>
        <taxon>Canalipalpata</taxon>
        <taxon>Terebellida</taxon>
        <taxon>Terebelliformia</taxon>
        <taxon>Alvinellidae</taxon>
        <taxon>Paralvinella</taxon>
    </lineage>
</organism>
<dbReference type="Pfam" id="PF07690">
    <property type="entry name" value="MFS_1"/>
    <property type="match status" value="1"/>
</dbReference>
<comment type="caution">
    <text evidence="2">The sequence shown here is derived from an EMBL/GenBank/DDBJ whole genome shotgun (WGS) entry which is preliminary data.</text>
</comment>
<dbReference type="AlphaFoldDB" id="A0AAD9MUV6"/>
<dbReference type="InterPro" id="IPR050327">
    <property type="entry name" value="Proton-linked_MCT"/>
</dbReference>
<feature type="transmembrane region" description="Helical" evidence="1">
    <location>
        <begin position="304"/>
        <end position="325"/>
    </location>
</feature>
<feature type="transmembrane region" description="Helical" evidence="1">
    <location>
        <begin position="337"/>
        <end position="361"/>
    </location>
</feature>
<feature type="transmembrane region" description="Helical" evidence="1">
    <location>
        <begin position="212"/>
        <end position="235"/>
    </location>
</feature>
<dbReference type="GO" id="GO:0008028">
    <property type="term" value="F:monocarboxylic acid transmembrane transporter activity"/>
    <property type="evidence" value="ECO:0007669"/>
    <property type="project" value="TreeGrafter"/>
</dbReference>
<keyword evidence="1" id="KW-0472">Membrane</keyword>
<feature type="transmembrane region" description="Helical" evidence="1">
    <location>
        <begin position="367"/>
        <end position="391"/>
    </location>
</feature>
<feature type="transmembrane region" description="Helical" evidence="1">
    <location>
        <begin position="277"/>
        <end position="298"/>
    </location>
</feature>
<feature type="transmembrane region" description="Helical" evidence="1">
    <location>
        <begin position="46"/>
        <end position="70"/>
    </location>
</feature>
<dbReference type="Proteomes" id="UP001208570">
    <property type="component" value="Unassembled WGS sequence"/>
</dbReference>
<dbReference type="SUPFAM" id="SSF103473">
    <property type="entry name" value="MFS general substrate transporter"/>
    <property type="match status" value="1"/>
</dbReference>
<protein>
    <recommendedName>
        <fullName evidence="4">Monocarboxylate transporter</fullName>
    </recommendedName>
</protein>
<accession>A0AAD9MUV6</accession>
<keyword evidence="1" id="KW-0812">Transmembrane</keyword>
<evidence type="ECO:0000313" key="3">
    <source>
        <dbReference type="Proteomes" id="UP001208570"/>
    </source>
</evidence>
<sequence length="398" mass="43617">MIYLSSVVIIGSYFKRYRNLAFAIATSAAGLGALIIPRVVNYCTELYGWRGCMLIMSGVFLQALIVAAVMRPQNIPDRLLELEADEDPEMSRASLKNKPIDLMMTTSIFSLVSITSIESVQRSHRVTENPRDDDGTAECGEQDAFIQSQRELNDRATLGKGRIIGNDQPIDVGSNPKERTMSSLTAPVQRLPVHIAREMKSRCFVLSNNKRLILLMLNYFFTSAGTIIGYVHFPAYFISKGASTGDISLMMTLFGVSNSVGRLLSGALTSGTDDSVLLVYTASGGLASVTLFLCPFLSNYKAGRLLFSVLFSLYANTKTALMIPMTLEICNLDNFSIIYGVELFVGGVSVLLSPPFAGWLYDISGDYVVPFLLAGSMYMIGTFLLMLLPLINGLEDVR</sequence>
<feature type="transmembrane region" description="Helical" evidence="1">
    <location>
        <begin position="20"/>
        <end position="40"/>
    </location>
</feature>
<proteinExistence type="predicted"/>
<dbReference type="Gene3D" id="1.20.1250.20">
    <property type="entry name" value="MFS general substrate transporter like domains"/>
    <property type="match status" value="2"/>
</dbReference>
<keyword evidence="3" id="KW-1185">Reference proteome</keyword>
<dbReference type="EMBL" id="JAODUP010000616">
    <property type="protein sequence ID" value="KAK2146320.1"/>
    <property type="molecule type" value="Genomic_DNA"/>
</dbReference>
<evidence type="ECO:0008006" key="4">
    <source>
        <dbReference type="Google" id="ProtNLM"/>
    </source>
</evidence>